<feature type="compositionally biased region" description="Basic and acidic residues" evidence="1">
    <location>
        <begin position="1"/>
        <end position="16"/>
    </location>
</feature>
<evidence type="ECO:0000313" key="2">
    <source>
        <dbReference type="EMBL" id="KYM83346.1"/>
    </source>
</evidence>
<proteinExistence type="predicted"/>
<feature type="region of interest" description="Disordered" evidence="1">
    <location>
        <begin position="1"/>
        <end position="87"/>
    </location>
</feature>
<gene>
    <name evidence="2" type="ORF">ALC53_06077</name>
</gene>
<feature type="compositionally biased region" description="Basic residues" evidence="1">
    <location>
        <begin position="17"/>
        <end position="32"/>
    </location>
</feature>
<dbReference type="Proteomes" id="UP000078540">
    <property type="component" value="Unassembled WGS sequence"/>
</dbReference>
<feature type="compositionally biased region" description="Basic and acidic residues" evidence="1">
    <location>
        <begin position="33"/>
        <end position="48"/>
    </location>
</feature>
<dbReference type="EMBL" id="KQ976490">
    <property type="protein sequence ID" value="KYM83346.1"/>
    <property type="molecule type" value="Genomic_DNA"/>
</dbReference>
<accession>A0A195BGJ8</accession>
<sequence length="87" mass="10180">MEQERTKMERGRGRDTGRRKRRSKKVQKRRKLQDRTAKGKRGKDSEEKRKKRGGWRICSRASSQANSQLVGQPPRSAEKRKGEQEDG</sequence>
<dbReference type="AlphaFoldDB" id="A0A195BGJ8"/>
<feature type="compositionally biased region" description="Basic and acidic residues" evidence="1">
    <location>
        <begin position="76"/>
        <end position="87"/>
    </location>
</feature>
<name>A0A195BGJ8_9HYME</name>
<feature type="compositionally biased region" description="Polar residues" evidence="1">
    <location>
        <begin position="60"/>
        <end position="70"/>
    </location>
</feature>
<protein>
    <submittedName>
        <fullName evidence="2">Uncharacterized protein</fullName>
    </submittedName>
</protein>
<reference evidence="2 3" key="1">
    <citation type="submission" date="2015-09" db="EMBL/GenBank/DDBJ databases">
        <title>Atta colombica WGS genome.</title>
        <authorList>
            <person name="Nygaard S."/>
            <person name="Hu H."/>
            <person name="Boomsma J."/>
            <person name="Zhang G."/>
        </authorList>
    </citation>
    <scope>NUCLEOTIDE SEQUENCE [LARGE SCALE GENOMIC DNA]</scope>
    <source>
        <strain evidence="2">Treedump-2</strain>
        <tissue evidence="2">Whole body</tissue>
    </source>
</reference>
<keyword evidence="3" id="KW-1185">Reference proteome</keyword>
<organism evidence="2 3">
    <name type="scientific">Atta colombica</name>
    <dbReference type="NCBI Taxonomy" id="520822"/>
    <lineage>
        <taxon>Eukaryota</taxon>
        <taxon>Metazoa</taxon>
        <taxon>Ecdysozoa</taxon>
        <taxon>Arthropoda</taxon>
        <taxon>Hexapoda</taxon>
        <taxon>Insecta</taxon>
        <taxon>Pterygota</taxon>
        <taxon>Neoptera</taxon>
        <taxon>Endopterygota</taxon>
        <taxon>Hymenoptera</taxon>
        <taxon>Apocrita</taxon>
        <taxon>Aculeata</taxon>
        <taxon>Formicoidea</taxon>
        <taxon>Formicidae</taxon>
        <taxon>Myrmicinae</taxon>
        <taxon>Atta</taxon>
    </lineage>
</organism>
<evidence type="ECO:0000256" key="1">
    <source>
        <dbReference type="SAM" id="MobiDB-lite"/>
    </source>
</evidence>
<evidence type="ECO:0000313" key="3">
    <source>
        <dbReference type="Proteomes" id="UP000078540"/>
    </source>
</evidence>